<feature type="region of interest" description="Disordered" evidence="3">
    <location>
        <begin position="1"/>
        <end position="32"/>
    </location>
</feature>
<dbReference type="Gene3D" id="3.40.366.10">
    <property type="entry name" value="Malonyl-Coenzyme A Acyl Carrier Protein, domain 2"/>
    <property type="match status" value="1"/>
</dbReference>
<evidence type="ECO:0000256" key="1">
    <source>
        <dbReference type="ARBA" id="ARBA00022450"/>
    </source>
</evidence>
<evidence type="ECO:0000313" key="6">
    <source>
        <dbReference type="Proteomes" id="UP000220133"/>
    </source>
</evidence>
<dbReference type="AlphaFoldDB" id="A0A291QV50"/>
<evidence type="ECO:0000256" key="3">
    <source>
        <dbReference type="SAM" id="MobiDB-lite"/>
    </source>
</evidence>
<dbReference type="InterPro" id="IPR050091">
    <property type="entry name" value="PKS_NRPS_Biosynth_Enz"/>
</dbReference>
<dbReference type="InterPro" id="IPR016036">
    <property type="entry name" value="Malonyl_transacylase_ACP-bd"/>
</dbReference>
<name>A0A291QV50_9BACT</name>
<keyword evidence="2" id="KW-0597">Phosphoprotein</keyword>
<dbReference type="KEGG" id="cbae:COR50_11635"/>
<feature type="compositionally biased region" description="Polar residues" evidence="3">
    <location>
        <begin position="1"/>
        <end position="10"/>
    </location>
</feature>
<proteinExistence type="predicted"/>
<dbReference type="GO" id="GO:0006633">
    <property type="term" value="P:fatty acid biosynthetic process"/>
    <property type="evidence" value="ECO:0007669"/>
    <property type="project" value="TreeGrafter"/>
</dbReference>
<evidence type="ECO:0000259" key="4">
    <source>
        <dbReference type="SMART" id="SM00827"/>
    </source>
</evidence>
<reference evidence="5 6" key="1">
    <citation type="submission" date="2017-10" db="EMBL/GenBank/DDBJ databases">
        <title>Paenichitinophaga pekingensis gen. nov., sp. nov., isolated from activated sludge.</title>
        <authorList>
            <person name="Jin D."/>
            <person name="Kong X."/>
            <person name="Deng Y."/>
            <person name="Bai Z."/>
        </authorList>
    </citation>
    <scope>NUCLEOTIDE SEQUENCE [LARGE SCALE GENOMIC DNA]</scope>
    <source>
        <strain evidence="5 6">13</strain>
    </source>
</reference>
<dbReference type="SUPFAM" id="SSF55048">
    <property type="entry name" value="Probable ACP-binding domain of malonyl-CoA ACP transacylase"/>
    <property type="match status" value="1"/>
</dbReference>
<dbReference type="Proteomes" id="UP000220133">
    <property type="component" value="Chromosome"/>
</dbReference>
<protein>
    <recommendedName>
        <fullName evidence="4">Malonyl-CoA:ACP transacylase (MAT) domain-containing protein</fullName>
    </recommendedName>
</protein>
<dbReference type="PANTHER" id="PTHR43775">
    <property type="entry name" value="FATTY ACID SYNTHASE"/>
    <property type="match status" value="1"/>
</dbReference>
<accession>A0A291QV50</accession>
<evidence type="ECO:0000256" key="2">
    <source>
        <dbReference type="ARBA" id="ARBA00022553"/>
    </source>
</evidence>
<dbReference type="Gene3D" id="3.30.70.3290">
    <property type="match status" value="1"/>
</dbReference>
<dbReference type="RefSeq" id="WP_098194139.1">
    <property type="nucleotide sequence ID" value="NZ_CP023777.1"/>
</dbReference>
<dbReference type="GO" id="GO:0004312">
    <property type="term" value="F:fatty acid synthase activity"/>
    <property type="evidence" value="ECO:0007669"/>
    <property type="project" value="TreeGrafter"/>
</dbReference>
<keyword evidence="1" id="KW-0596">Phosphopantetheine</keyword>
<feature type="domain" description="Malonyl-CoA:ACP transacylase (MAT)" evidence="4">
    <location>
        <begin position="127"/>
        <end position="423"/>
    </location>
</feature>
<dbReference type="Pfam" id="PF00698">
    <property type="entry name" value="Acyl_transf_1"/>
    <property type="match status" value="1"/>
</dbReference>
<gene>
    <name evidence="5" type="ORF">COR50_11635</name>
</gene>
<dbReference type="InterPro" id="IPR001227">
    <property type="entry name" value="Ac_transferase_dom_sf"/>
</dbReference>
<dbReference type="SMART" id="SM00827">
    <property type="entry name" value="PKS_AT"/>
    <property type="match status" value="1"/>
</dbReference>
<dbReference type="InterPro" id="IPR016035">
    <property type="entry name" value="Acyl_Trfase/lysoPLipase"/>
</dbReference>
<dbReference type="OrthoDB" id="9805460at2"/>
<organism evidence="5 6">
    <name type="scientific">Chitinophaga caeni</name>
    <dbReference type="NCBI Taxonomy" id="2029983"/>
    <lineage>
        <taxon>Bacteria</taxon>
        <taxon>Pseudomonadati</taxon>
        <taxon>Bacteroidota</taxon>
        <taxon>Chitinophagia</taxon>
        <taxon>Chitinophagales</taxon>
        <taxon>Chitinophagaceae</taxon>
        <taxon>Chitinophaga</taxon>
    </lineage>
</organism>
<feature type="compositionally biased region" description="Polar residues" evidence="3">
    <location>
        <begin position="17"/>
        <end position="30"/>
    </location>
</feature>
<evidence type="ECO:0000313" key="5">
    <source>
        <dbReference type="EMBL" id="ATL47762.1"/>
    </source>
</evidence>
<sequence>MTRKINTNDSDPADSYPGNTNDDPLGNQYQHGFDDELYSHGLHVLSAASPEDLQLQAKKLLSRIQSEPGWSLRDITYTLAGLQTNQQYNWLVYAETKDALVQGLEKKLAKKQHPAPAEQMDNRLAWIFTGMGPQWYGMGRQLYRENAVFRQVMDECNHLLLEYTGYSLLGELFFQPVNKVVTGNYLAQTANFFIQVSLSRMLHSMGLPMDVVVGHSVGEIAASVIAGGISLEDGIKIVHHWGSILEQVAGHGTLLSVGLGEHEAVPYLEDLPGLEIATINAPRSMTVAGNRDQLSRLEEMLKNDGIAARFVQVDVAYHSSQLSYLEHAVKDALGFVKPLKPVHKMYSTVTAELVEHPLHDADYWWRNIRQQVYFKDVVASLLKQGYTNFIEIGPHPVLRSALQETAMAEGKEIHTFFSLKKGTSELPMLINNLERSMGVGVPVNFSTSLTGERLKISLFEGEDVCQCC</sequence>
<dbReference type="InterPro" id="IPR014043">
    <property type="entry name" value="Acyl_transferase_dom"/>
</dbReference>
<keyword evidence="6" id="KW-1185">Reference proteome</keyword>
<dbReference type="PANTHER" id="PTHR43775:SF37">
    <property type="entry name" value="SI:DKEY-61P9.11"/>
    <property type="match status" value="1"/>
</dbReference>
<dbReference type="EMBL" id="CP023777">
    <property type="protein sequence ID" value="ATL47762.1"/>
    <property type="molecule type" value="Genomic_DNA"/>
</dbReference>
<dbReference type="SUPFAM" id="SSF52151">
    <property type="entry name" value="FabD/lysophospholipase-like"/>
    <property type="match status" value="1"/>
</dbReference>